<feature type="transmembrane region" description="Helical" evidence="1">
    <location>
        <begin position="90"/>
        <end position="112"/>
    </location>
</feature>
<keyword evidence="1" id="KW-0472">Membrane</keyword>
<evidence type="ECO:0000313" key="2">
    <source>
        <dbReference type="EMBL" id="MCF1713199.1"/>
    </source>
</evidence>
<dbReference type="RefSeq" id="WP_234863659.1">
    <property type="nucleotide sequence ID" value="NZ_JAKEVY010000001.1"/>
</dbReference>
<dbReference type="PANTHER" id="PTHR34300:SF2">
    <property type="entry name" value="QUEUOSINE PRECURSOR TRANSPORTER-RELATED"/>
    <property type="match status" value="1"/>
</dbReference>
<comment type="similarity">
    <text evidence="1">Belongs to the vitamin uptake transporter (VUT/ECF) (TC 2.A.88) family. Q precursor transporter subfamily.</text>
</comment>
<evidence type="ECO:0000313" key="3">
    <source>
        <dbReference type="Proteomes" id="UP001200145"/>
    </source>
</evidence>
<comment type="subcellular location">
    <subcellularLocation>
        <location evidence="1">Cell membrane</location>
        <topology evidence="1">Multi-pass membrane protein</topology>
    </subcellularLocation>
</comment>
<dbReference type="Proteomes" id="UP001200145">
    <property type="component" value="Unassembled WGS sequence"/>
</dbReference>
<feature type="transmembrane region" description="Helical" evidence="1">
    <location>
        <begin position="217"/>
        <end position="238"/>
    </location>
</feature>
<feature type="transmembrane region" description="Helical" evidence="1">
    <location>
        <begin position="12"/>
        <end position="37"/>
    </location>
</feature>
<dbReference type="NCBIfam" id="TIGR00697">
    <property type="entry name" value="queuosine precursor transporter"/>
    <property type="match status" value="1"/>
</dbReference>
<proteinExistence type="inferred from homology"/>
<comment type="caution">
    <text evidence="2">The sequence shown here is derived from an EMBL/GenBank/DDBJ whole genome shotgun (WGS) entry which is preliminary data.</text>
</comment>
<dbReference type="PANTHER" id="PTHR34300">
    <property type="entry name" value="QUEUOSINE PRECURSOR TRANSPORTER-RELATED"/>
    <property type="match status" value="1"/>
</dbReference>
<dbReference type="Pfam" id="PF02592">
    <property type="entry name" value="Vut_1"/>
    <property type="match status" value="1"/>
</dbReference>
<keyword evidence="1" id="KW-1133">Transmembrane helix</keyword>
<keyword evidence="1" id="KW-0813">Transport</keyword>
<reference evidence="2 3" key="1">
    <citation type="submission" date="2022-01" db="EMBL/GenBank/DDBJ databases">
        <title>Flavihumibacter sp. nov., isolated from sediment of a river.</title>
        <authorList>
            <person name="Liu H."/>
        </authorList>
    </citation>
    <scope>NUCLEOTIDE SEQUENCE [LARGE SCALE GENOMIC DNA]</scope>
    <source>
        <strain evidence="2 3">RY-1</strain>
    </source>
</reference>
<keyword evidence="3" id="KW-1185">Reference proteome</keyword>
<name>A0ABS9BEG8_9BACT</name>
<keyword evidence="1" id="KW-0812">Transmembrane</keyword>
<dbReference type="EMBL" id="JAKEVY010000001">
    <property type="protein sequence ID" value="MCF1713199.1"/>
    <property type="molecule type" value="Genomic_DNA"/>
</dbReference>
<protein>
    <recommendedName>
        <fullName evidence="1">Probable queuosine precursor transporter</fullName>
        <shortName evidence="1">Q precursor transporter</shortName>
    </recommendedName>
</protein>
<evidence type="ECO:0000256" key="1">
    <source>
        <dbReference type="HAMAP-Rule" id="MF_02088"/>
    </source>
</evidence>
<gene>
    <name evidence="2" type="ORF">L0U88_00990</name>
</gene>
<feature type="transmembrane region" description="Helical" evidence="1">
    <location>
        <begin position="174"/>
        <end position="197"/>
    </location>
</feature>
<feature type="transmembrane region" description="Helical" evidence="1">
    <location>
        <begin position="57"/>
        <end position="78"/>
    </location>
</feature>
<feature type="transmembrane region" description="Helical" evidence="1">
    <location>
        <begin position="132"/>
        <end position="153"/>
    </location>
</feature>
<keyword evidence="1" id="KW-1003">Cell membrane</keyword>
<sequence>MIHHIVKDKSSRLFIILAGFFIANAVIAEIIGVKIFSLESTLGIEKANFTLLGESGLAFDLSVGVLPWPVVFIMTDIINEYYGVRGVRFLSVLTAGLISFAFFVFYFSISMAPADWWQVSQTDKGVPDMQAAYTQILGQGMNIIIASLTAFLVGQLTDATVFRQIKRFTGERRIWMRATVSTLFSQLIDTVVVSYIYLYFSLGFSFPRVTAIAMVGYTYKFTIAILCTPLIYLIHYLIERYLGRERAASMKQAALGL</sequence>
<accession>A0ABS9BEG8</accession>
<dbReference type="HAMAP" id="MF_02088">
    <property type="entry name" value="Q_prec_transport"/>
    <property type="match status" value="1"/>
</dbReference>
<dbReference type="InterPro" id="IPR003744">
    <property type="entry name" value="YhhQ"/>
</dbReference>
<organism evidence="2 3">
    <name type="scientific">Flavihumibacter fluminis</name>
    <dbReference type="NCBI Taxonomy" id="2909236"/>
    <lineage>
        <taxon>Bacteria</taxon>
        <taxon>Pseudomonadati</taxon>
        <taxon>Bacteroidota</taxon>
        <taxon>Chitinophagia</taxon>
        <taxon>Chitinophagales</taxon>
        <taxon>Chitinophagaceae</taxon>
        <taxon>Flavihumibacter</taxon>
    </lineage>
</organism>
<comment type="function">
    <text evidence="1">Involved in the import of queuosine (Q) precursors, required for Q precursor salvage.</text>
</comment>